<dbReference type="AlphaFoldDB" id="A0A484DMB7"/>
<dbReference type="EMBL" id="SCKG01000002">
    <property type="protein sequence ID" value="TDH16589.1"/>
    <property type="molecule type" value="Genomic_DNA"/>
</dbReference>
<keyword evidence="3" id="KW-1185">Reference proteome</keyword>
<name>A0A484DMB7_PERFV</name>
<accession>A0A484DMB7</accession>
<evidence type="ECO:0000313" key="3">
    <source>
        <dbReference type="Proteomes" id="UP000295070"/>
    </source>
</evidence>
<protein>
    <submittedName>
        <fullName evidence="2">Uncharacterized protein</fullName>
    </submittedName>
</protein>
<feature type="non-terminal residue" evidence="2">
    <location>
        <position position="1"/>
    </location>
</feature>
<evidence type="ECO:0000313" key="2">
    <source>
        <dbReference type="EMBL" id="TDH16589.1"/>
    </source>
</evidence>
<organism evidence="2 3">
    <name type="scientific">Perca flavescens</name>
    <name type="common">American yellow perch</name>
    <name type="synonym">Morone flavescens</name>
    <dbReference type="NCBI Taxonomy" id="8167"/>
    <lineage>
        <taxon>Eukaryota</taxon>
        <taxon>Metazoa</taxon>
        <taxon>Chordata</taxon>
        <taxon>Craniata</taxon>
        <taxon>Vertebrata</taxon>
        <taxon>Euteleostomi</taxon>
        <taxon>Actinopterygii</taxon>
        <taxon>Neopterygii</taxon>
        <taxon>Teleostei</taxon>
        <taxon>Neoteleostei</taxon>
        <taxon>Acanthomorphata</taxon>
        <taxon>Eupercaria</taxon>
        <taxon>Perciformes</taxon>
        <taxon>Percoidei</taxon>
        <taxon>Percidae</taxon>
        <taxon>Percinae</taxon>
        <taxon>Perca</taxon>
    </lineage>
</organism>
<feature type="region of interest" description="Disordered" evidence="1">
    <location>
        <begin position="1"/>
        <end position="25"/>
    </location>
</feature>
<reference evidence="2 3" key="1">
    <citation type="submission" date="2019-01" db="EMBL/GenBank/DDBJ databases">
        <title>A chromosome-scale genome assembly of the yellow perch, Perca flavescens.</title>
        <authorList>
            <person name="Feron R."/>
            <person name="Morvezen R."/>
            <person name="Bestin A."/>
            <person name="Haffray P."/>
            <person name="Klopp C."/>
            <person name="Zahm M."/>
            <person name="Cabau C."/>
            <person name="Roques C."/>
            <person name="Donnadieu C."/>
            <person name="Bouchez O."/>
            <person name="Christie M."/>
            <person name="Larson W."/>
            <person name="Guiguen Y."/>
        </authorList>
    </citation>
    <scope>NUCLEOTIDE SEQUENCE [LARGE SCALE GENOMIC DNA]</scope>
    <source>
        <strain evidence="2">YP-PL-M2</strain>
        <tissue evidence="2">Blood</tissue>
    </source>
</reference>
<comment type="caution">
    <text evidence="2">The sequence shown here is derived from an EMBL/GenBank/DDBJ whole genome shotgun (WGS) entry which is preliminary data.</text>
</comment>
<evidence type="ECO:0000256" key="1">
    <source>
        <dbReference type="SAM" id="MobiDB-lite"/>
    </source>
</evidence>
<feature type="region of interest" description="Disordered" evidence="1">
    <location>
        <begin position="92"/>
        <end position="128"/>
    </location>
</feature>
<gene>
    <name evidence="2" type="ORF">EPR50_G00021220</name>
</gene>
<sequence>LSLSSEKGRKQPKTVGQRAGSSRLGDLLHTEPVGAHSLPSPLNGLGFSVSYVTSPPVVVYLARPHVCPFRWQSFERAVCAQRLAAACLGGGSVGEPLRDPGAPDSPGRPGRGGEDLPGQAGRGADAALGTEGFLSGPGSCGGSCVRGSERALPECFTHPAGCRSPRCPRPQSVPRRPDLCDPVASPGSHWLLADLPCLRIGCLGSEAGSVAAESGRGVAVFWPDPERPQRGHRHHRHPIGWPGVRLRAIGRGDGAGLCGG</sequence>
<proteinExistence type="predicted"/>
<dbReference type="Proteomes" id="UP000295070">
    <property type="component" value="Chromosome 2"/>
</dbReference>